<gene>
    <name evidence="2" type="ORF">GJR95_20870</name>
</gene>
<accession>A0A6P1VYC1</accession>
<dbReference type="InterPro" id="IPR014922">
    <property type="entry name" value="YdhG-like"/>
</dbReference>
<dbReference type="SUPFAM" id="SSF159888">
    <property type="entry name" value="YdhG-like"/>
    <property type="match status" value="1"/>
</dbReference>
<feature type="domain" description="YdhG-like" evidence="1">
    <location>
        <begin position="18"/>
        <end position="110"/>
    </location>
</feature>
<dbReference type="KEGG" id="senf:GJR95_20870"/>
<reference evidence="2 3" key="1">
    <citation type="submission" date="2019-11" db="EMBL/GenBank/DDBJ databases">
        <title>Spirosoma endbachense sp. nov., isolated from a natural salt meadow.</title>
        <authorList>
            <person name="Rojas J."/>
            <person name="Ambika Manirajan B."/>
            <person name="Ratering S."/>
            <person name="Suarez C."/>
            <person name="Geissler-Plaum R."/>
            <person name="Schnell S."/>
        </authorList>
    </citation>
    <scope>NUCLEOTIDE SEQUENCE [LARGE SCALE GENOMIC DNA]</scope>
    <source>
        <strain evidence="2 3">I-24</strain>
    </source>
</reference>
<protein>
    <submittedName>
        <fullName evidence="2">DUF1801 domain-containing protein</fullName>
    </submittedName>
</protein>
<evidence type="ECO:0000313" key="2">
    <source>
        <dbReference type="EMBL" id="QHV97308.1"/>
    </source>
</evidence>
<name>A0A6P1VYC1_9BACT</name>
<proteinExistence type="predicted"/>
<dbReference type="AlphaFoldDB" id="A0A6P1VYC1"/>
<evidence type="ECO:0000259" key="1">
    <source>
        <dbReference type="Pfam" id="PF08818"/>
    </source>
</evidence>
<evidence type="ECO:0000313" key="3">
    <source>
        <dbReference type="Proteomes" id="UP000464577"/>
    </source>
</evidence>
<dbReference type="Proteomes" id="UP000464577">
    <property type="component" value="Chromosome"/>
</dbReference>
<dbReference type="RefSeq" id="WP_162387719.1">
    <property type="nucleotide sequence ID" value="NZ_CP045997.1"/>
</dbReference>
<organism evidence="2 3">
    <name type="scientific">Spirosoma endbachense</name>
    <dbReference type="NCBI Taxonomy" id="2666025"/>
    <lineage>
        <taxon>Bacteria</taxon>
        <taxon>Pseudomonadati</taxon>
        <taxon>Bacteroidota</taxon>
        <taxon>Cytophagia</taxon>
        <taxon>Cytophagales</taxon>
        <taxon>Cytophagaceae</taxon>
        <taxon>Spirosoma</taxon>
    </lineage>
</organism>
<dbReference type="EMBL" id="CP045997">
    <property type="protein sequence ID" value="QHV97308.1"/>
    <property type="molecule type" value="Genomic_DNA"/>
</dbReference>
<keyword evidence="3" id="KW-1185">Reference proteome</keyword>
<dbReference type="Pfam" id="PF08818">
    <property type="entry name" value="DUF1801"/>
    <property type="match status" value="1"/>
</dbReference>
<dbReference type="Gene3D" id="3.90.1150.200">
    <property type="match status" value="1"/>
</dbReference>
<sequence>MNQEVTNYFQKLPKWQTAVCESLRTMIAETVPIIEERMQYGKPHYLKNGHFACVIHAAKEKVSFMIFNAGELQEIKGFFKSMSTPDRKTAAIIEGQEVDYGLLATLLKQASESL</sequence>